<keyword evidence="2" id="KW-1185">Reference proteome</keyword>
<protein>
    <submittedName>
        <fullName evidence="1">Uncharacterized protein</fullName>
    </submittedName>
</protein>
<proteinExistence type="predicted"/>
<sequence>MKKAEKLWPFRNLTTFHYWIIIAKISLRALPQVLHYIEPKILENINKCNIDMLHDVLLEIEIVEEYHVMMNMRHTTTLSMFLNLRCAKHMGHCARGKGNFFIFRTLVLCNSSSSIAVSRFFLEKLRFYYSREQIFLSIDSIHFSKVYQFERKFIICLGVFNL</sequence>
<gene>
    <name evidence="1" type="ORF">LWI29_005603</name>
</gene>
<evidence type="ECO:0000313" key="2">
    <source>
        <dbReference type="Proteomes" id="UP001168877"/>
    </source>
</evidence>
<dbReference type="AlphaFoldDB" id="A0AA39T2L4"/>
<dbReference type="Proteomes" id="UP001168877">
    <property type="component" value="Unassembled WGS sequence"/>
</dbReference>
<reference evidence="1" key="1">
    <citation type="journal article" date="2022" name="Plant J.">
        <title>Strategies of tolerance reflected in two North American maple genomes.</title>
        <authorList>
            <person name="McEvoy S.L."/>
            <person name="Sezen U.U."/>
            <person name="Trouern-Trend A."/>
            <person name="McMahon S.M."/>
            <person name="Schaberg P.G."/>
            <person name="Yang J."/>
            <person name="Wegrzyn J.L."/>
            <person name="Swenson N.G."/>
        </authorList>
    </citation>
    <scope>NUCLEOTIDE SEQUENCE</scope>
    <source>
        <strain evidence="1">NS2018</strain>
    </source>
</reference>
<reference evidence="1" key="2">
    <citation type="submission" date="2023-06" db="EMBL/GenBank/DDBJ databases">
        <authorList>
            <person name="Swenson N.G."/>
            <person name="Wegrzyn J.L."/>
            <person name="Mcevoy S.L."/>
        </authorList>
    </citation>
    <scope>NUCLEOTIDE SEQUENCE</scope>
    <source>
        <strain evidence="1">NS2018</strain>
        <tissue evidence="1">Leaf</tissue>
    </source>
</reference>
<comment type="caution">
    <text evidence="1">The sequence shown here is derived from an EMBL/GenBank/DDBJ whole genome shotgun (WGS) entry which is preliminary data.</text>
</comment>
<evidence type="ECO:0000313" key="1">
    <source>
        <dbReference type="EMBL" id="KAK0599475.1"/>
    </source>
</evidence>
<organism evidence="1 2">
    <name type="scientific">Acer saccharum</name>
    <name type="common">Sugar maple</name>
    <dbReference type="NCBI Taxonomy" id="4024"/>
    <lineage>
        <taxon>Eukaryota</taxon>
        <taxon>Viridiplantae</taxon>
        <taxon>Streptophyta</taxon>
        <taxon>Embryophyta</taxon>
        <taxon>Tracheophyta</taxon>
        <taxon>Spermatophyta</taxon>
        <taxon>Magnoliopsida</taxon>
        <taxon>eudicotyledons</taxon>
        <taxon>Gunneridae</taxon>
        <taxon>Pentapetalae</taxon>
        <taxon>rosids</taxon>
        <taxon>malvids</taxon>
        <taxon>Sapindales</taxon>
        <taxon>Sapindaceae</taxon>
        <taxon>Hippocastanoideae</taxon>
        <taxon>Acereae</taxon>
        <taxon>Acer</taxon>
    </lineage>
</organism>
<dbReference type="EMBL" id="JAUESC010000003">
    <property type="protein sequence ID" value="KAK0599475.1"/>
    <property type="molecule type" value="Genomic_DNA"/>
</dbReference>
<accession>A0AA39T2L4</accession>
<name>A0AA39T2L4_ACESA</name>